<evidence type="ECO:0000256" key="1">
    <source>
        <dbReference type="SAM" id="MobiDB-lite"/>
    </source>
</evidence>
<evidence type="ECO:0000313" key="3">
    <source>
        <dbReference type="Proteomes" id="UP000253759"/>
    </source>
</evidence>
<protein>
    <submittedName>
        <fullName evidence="2">Uncharacterized protein</fullName>
    </submittedName>
</protein>
<gene>
    <name evidence="2" type="ORF">DVH29_15980</name>
</gene>
<sequence>MAYHIGDQGVRSAIAIYGLAKQAVGQIGAIFTDANSCYHLAFARIGANEPHWQTKAETHLIESSNASFRDMLELIARTFPFRHDANELYARTTFSLAAAEEDYTPESDFDRDTDTELARGEEEPLLGIPALGRPKDGK</sequence>
<name>A0A369W2J3_9HYPH</name>
<organism evidence="2 3">
    <name type="scientific">Pelagibacterium lacus</name>
    <dbReference type="NCBI Taxonomy" id="2282655"/>
    <lineage>
        <taxon>Bacteria</taxon>
        <taxon>Pseudomonadati</taxon>
        <taxon>Pseudomonadota</taxon>
        <taxon>Alphaproteobacteria</taxon>
        <taxon>Hyphomicrobiales</taxon>
        <taxon>Devosiaceae</taxon>
        <taxon>Pelagibacterium</taxon>
    </lineage>
</organism>
<dbReference type="AlphaFoldDB" id="A0A369W2J3"/>
<reference evidence="3" key="1">
    <citation type="submission" date="2018-07" db="EMBL/GenBank/DDBJ databases">
        <authorList>
            <person name="Liu B.-T."/>
            <person name="Du Z."/>
        </authorList>
    </citation>
    <scope>NUCLEOTIDE SEQUENCE [LARGE SCALE GENOMIC DNA]</scope>
    <source>
        <strain evidence="3">XYN52</strain>
    </source>
</reference>
<evidence type="ECO:0000313" key="2">
    <source>
        <dbReference type="EMBL" id="RDE07580.1"/>
    </source>
</evidence>
<comment type="caution">
    <text evidence="2">The sequence shown here is derived from an EMBL/GenBank/DDBJ whole genome shotgun (WGS) entry which is preliminary data.</text>
</comment>
<keyword evidence="3" id="KW-1185">Reference proteome</keyword>
<dbReference type="EMBL" id="QQNH01000057">
    <property type="protein sequence ID" value="RDE07580.1"/>
    <property type="molecule type" value="Genomic_DNA"/>
</dbReference>
<accession>A0A369W2J3</accession>
<dbReference type="Proteomes" id="UP000253759">
    <property type="component" value="Unassembled WGS sequence"/>
</dbReference>
<feature type="compositionally biased region" description="Basic and acidic residues" evidence="1">
    <location>
        <begin position="108"/>
        <end position="122"/>
    </location>
</feature>
<feature type="region of interest" description="Disordered" evidence="1">
    <location>
        <begin position="102"/>
        <end position="138"/>
    </location>
</feature>
<proteinExistence type="predicted"/>